<dbReference type="PANTHER" id="PTHR43166">
    <property type="entry name" value="AMINO ACID IMPORT ATP-BINDING PROTEIN"/>
    <property type="match status" value="1"/>
</dbReference>
<name>A0AA87W7L3_9BRAD</name>
<gene>
    <name evidence="4" type="ORF">GCM10010987_44620</name>
</gene>
<evidence type="ECO:0000256" key="1">
    <source>
        <dbReference type="ARBA" id="ARBA00005417"/>
    </source>
</evidence>
<dbReference type="InterPro" id="IPR027417">
    <property type="entry name" value="P-loop_NTPase"/>
</dbReference>
<reference evidence="4" key="1">
    <citation type="journal article" date="2014" name="Int. J. Syst. Evol. Microbiol.">
        <title>Complete genome sequence of Corynebacterium casei LMG S-19264T (=DSM 44701T), isolated from a smear-ripened cheese.</title>
        <authorList>
            <consortium name="US DOE Joint Genome Institute (JGI-PGF)"/>
            <person name="Walter F."/>
            <person name="Albersmeier A."/>
            <person name="Kalinowski J."/>
            <person name="Ruckert C."/>
        </authorList>
    </citation>
    <scope>NUCLEOTIDE SEQUENCE</scope>
    <source>
        <strain evidence="4">CGMCC 1.15034</strain>
    </source>
</reference>
<dbReference type="PANTHER" id="PTHR43166:SF4">
    <property type="entry name" value="PHOSPHONATES IMPORT ATP-BINDING PROTEIN PHNC"/>
    <property type="match status" value="1"/>
</dbReference>
<evidence type="ECO:0000256" key="3">
    <source>
        <dbReference type="SAM" id="MobiDB-lite"/>
    </source>
</evidence>
<dbReference type="InterPro" id="IPR050086">
    <property type="entry name" value="MetN_ABC_transporter-like"/>
</dbReference>
<dbReference type="EMBL" id="BMHC01000010">
    <property type="protein sequence ID" value="GGI27484.1"/>
    <property type="molecule type" value="Genomic_DNA"/>
</dbReference>
<keyword evidence="2" id="KW-0813">Transport</keyword>
<dbReference type="RefSeq" id="WP_371746379.1">
    <property type="nucleotide sequence ID" value="NZ_BMHC01000010.1"/>
</dbReference>
<comment type="caution">
    <text evidence="4">The sequence shown here is derived from an EMBL/GenBank/DDBJ whole genome shotgun (WGS) entry which is preliminary data.</text>
</comment>
<dbReference type="Gene3D" id="3.40.50.300">
    <property type="entry name" value="P-loop containing nucleotide triphosphate hydrolases"/>
    <property type="match status" value="1"/>
</dbReference>
<accession>A0AA87W7L3</accession>
<organism evidence="4 5">
    <name type="scientific">Bradyrhizobium guangdongense</name>
    <dbReference type="NCBI Taxonomy" id="1325090"/>
    <lineage>
        <taxon>Bacteria</taxon>
        <taxon>Pseudomonadati</taxon>
        <taxon>Pseudomonadota</taxon>
        <taxon>Alphaproteobacteria</taxon>
        <taxon>Hyphomicrobiales</taxon>
        <taxon>Nitrobacteraceae</taxon>
        <taxon>Bradyrhizobium</taxon>
    </lineage>
</organism>
<dbReference type="AlphaFoldDB" id="A0AA87W7L3"/>
<comment type="similarity">
    <text evidence="1">Belongs to the ABC transporter superfamily.</text>
</comment>
<reference evidence="4" key="2">
    <citation type="submission" date="2022-12" db="EMBL/GenBank/DDBJ databases">
        <authorList>
            <person name="Sun Q."/>
            <person name="Zhou Y."/>
        </authorList>
    </citation>
    <scope>NUCLEOTIDE SEQUENCE</scope>
    <source>
        <strain evidence="4">CGMCC 1.15034</strain>
    </source>
</reference>
<evidence type="ECO:0000313" key="4">
    <source>
        <dbReference type="EMBL" id="GGI27484.1"/>
    </source>
</evidence>
<sequence>METAAARYANKIGVKRHSKGPQSYTYHESEGNAVRRGPAALDPETKKEDLVTIRDLAAEGMTCILDTYEMGFAREVADHGYCTDGGVIVKHGAPSSILGTPREERTRVFLDKVLG</sequence>
<evidence type="ECO:0000313" key="5">
    <source>
        <dbReference type="Proteomes" id="UP000625079"/>
    </source>
</evidence>
<evidence type="ECO:0000256" key="2">
    <source>
        <dbReference type="ARBA" id="ARBA00022448"/>
    </source>
</evidence>
<dbReference type="SUPFAM" id="SSF52540">
    <property type="entry name" value="P-loop containing nucleoside triphosphate hydrolases"/>
    <property type="match status" value="1"/>
</dbReference>
<protein>
    <submittedName>
        <fullName evidence="4">Uncharacterized protein</fullName>
    </submittedName>
</protein>
<dbReference type="Proteomes" id="UP000625079">
    <property type="component" value="Unassembled WGS sequence"/>
</dbReference>
<feature type="region of interest" description="Disordered" evidence="3">
    <location>
        <begin position="1"/>
        <end position="38"/>
    </location>
</feature>
<proteinExistence type="inferred from homology"/>